<evidence type="ECO:0000313" key="2">
    <source>
        <dbReference type="Proteomes" id="UP001140087"/>
    </source>
</evidence>
<organism evidence="1 2">
    <name type="scientific">Coemansia helicoidea</name>
    <dbReference type="NCBI Taxonomy" id="1286919"/>
    <lineage>
        <taxon>Eukaryota</taxon>
        <taxon>Fungi</taxon>
        <taxon>Fungi incertae sedis</taxon>
        <taxon>Zoopagomycota</taxon>
        <taxon>Kickxellomycotina</taxon>
        <taxon>Kickxellomycetes</taxon>
        <taxon>Kickxellales</taxon>
        <taxon>Kickxellaceae</taxon>
        <taxon>Coemansia</taxon>
    </lineage>
</organism>
<accession>A0ACC1KR41</accession>
<protein>
    <submittedName>
        <fullName evidence="1">Trifunctional dihydropteroate synthetase</fullName>
    </submittedName>
</protein>
<evidence type="ECO:0000313" key="1">
    <source>
        <dbReference type="EMBL" id="KAJ2793530.1"/>
    </source>
</evidence>
<keyword evidence="2" id="KW-1185">Reference proteome</keyword>
<name>A0ACC1KR41_9FUNG</name>
<comment type="caution">
    <text evidence="1">The sequence shown here is derived from an EMBL/GenBank/DDBJ whole genome shotgun (WGS) entry which is preliminary data.</text>
</comment>
<reference evidence="1" key="1">
    <citation type="submission" date="2022-07" db="EMBL/GenBank/DDBJ databases">
        <title>Phylogenomic reconstructions and comparative analyses of Kickxellomycotina fungi.</title>
        <authorList>
            <person name="Reynolds N.K."/>
            <person name="Stajich J.E."/>
            <person name="Barry K."/>
            <person name="Grigoriev I.V."/>
            <person name="Crous P."/>
            <person name="Smith M.E."/>
        </authorList>
    </citation>
    <scope>NUCLEOTIDE SEQUENCE</scope>
    <source>
        <strain evidence="1">BCRC 34780</strain>
    </source>
</reference>
<sequence length="193" mass="20667">MLPLVARRQCACILMHMRGTPATMTRMCDYGDYDGDVVRGTRAELALRVRAALDAGVARWNIILDPGIGFAKDGAQNFEILRRLPELTARHIRAAPGQPARPVAAAGGGNEDSEEGFIDEDLAADLVNYPVLVGSSRKSFIGAVTGKAAARDRVWGTAATVTAAIQGGASVVRVHDVAEMLDVARVSDHIYRR</sequence>
<gene>
    <name evidence="1" type="primary">FOL1_2</name>
    <name evidence="1" type="ORF">H4R21_005861</name>
</gene>
<dbReference type="EMBL" id="JANBUN010002847">
    <property type="protein sequence ID" value="KAJ2793530.1"/>
    <property type="molecule type" value="Genomic_DNA"/>
</dbReference>
<dbReference type="Proteomes" id="UP001140087">
    <property type="component" value="Unassembled WGS sequence"/>
</dbReference>
<proteinExistence type="predicted"/>